<dbReference type="AlphaFoldDB" id="A0A2V4EAL0"/>
<keyword evidence="1" id="KW-1133">Transmembrane helix</keyword>
<gene>
    <name evidence="2" type="ORF">DKK79_01625</name>
</gene>
<dbReference type="Proteomes" id="UP000247483">
    <property type="component" value="Unassembled WGS sequence"/>
</dbReference>
<protein>
    <submittedName>
        <fullName evidence="2">Uncharacterized protein</fullName>
    </submittedName>
</protein>
<reference evidence="2 3" key="1">
    <citation type="submission" date="2018-05" db="EMBL/GenBank/DDBJ databases">
        <title>Reference genomes for bee gut microbiota database.</title>
        <authorList>
            <person name="Ellegaard K.M."/>
        </authorList>
    </citation>
    <scope>NUCLEOTIDE SEQUENCE [LARGE SCALE GENOMIC DNA]</scope>
    <source>
        <strain evidence="2 3">ESL0177</strain>
    </source>
</reference>
<comment type="caution">
    <text evidence="2">The sequence shown here is derived from an EMBL/GenBank/DDBJ whole genome shotgun (WGS) entry which is preliminary data.</text>
</comment>
<feature type="transmembrane region" description="Helical" evidence="1">
    <location>
        <begin position="165"/>
        <end position="184"/>
    </location>
</feature>
<feature type="transmembrane region" description="Helical" evidence="1">
    <location>
        <begin position="239"/>
        <end position="258"/>
    </location>
</feature>
<dbReference type="EMBL" id="QGLP01000004">
    <property type="protein sequence ID" value="PXZ05417.1"/>
    <property type="molecule type" value="Genomic_DNA"/>
</dbReference>
<feature type="transmembrane region" description="Helical" evidence="1">
    <location>
        <begin position="88"/>
        <end position="108"/>
    </location>
</feature>
<keyword evidence="1" id="KW-0472">Membrane</keyword>
<sequence>MEKTSFFKLSMIGSTIYLFLSLLLIILYRSCQPDIGFSQELFWHYLNSVSLLDSFFLYQFFEALWLFGLLTLFLHFNNIYLVNKHNVLLLLLLILVYSGITFCIWRSIDTYIDELSSSSQSVLCYSAFIFLHYIFYSLLLYYLVELSKKYFLKNRQAFCLTSENSSLIHAILFLAFICPILYSGFEIIENLIMVLGHGSVNRDLKFTFILFILFCMRVSKKNFMISFDEIQYARLFKSVFVSSVLLLLNVLICLLLRGESRSFYFDYSSLILDYVKLFFLVVFFLLLTYLIFNKVTKYYFLKFDNKK</sequence>
<feature type="transmembrane region" description="Helical" evidence="1">
    <location>
        <begin position="270"/>
        <end position="292"/>
    </location>
</feature>
<accession>A0A2V4EAL0</accession>
<evidence type="ECO:0000313" key="2">
    <source>
        <dbReference type="EMBL" id="PXZ05417.1"/>
    </source>
</evidence>
<dbReference type="RefSeq" id="WP_110422569.1">
    <property type="nucleotide sequence ID" value="NZ_QGLP01000004.1"/>
</dbReference>
<name>A0A2V4EAL0_9GAMM</name>
<proteinExistence type="predicted"/>
<evidence type="ECO:0000256" key="1">
    <source>
        <dbReference type="SAM" id="Phobius"/>
    </source>
</evidence>
<feature type="transmembrane region" description="Helical" evidence="1">
    <location>
        <begin position="55"/>
        <end position="76"/>
    </location>
</feature>
<organism evidence="2 3">
    <name type="scientific">Gilliamella apicola</name>
    <dbReference type="NCBI Taxonomy" id="1196095"/>
    <lineage>
        <taxon>Bacteria</taxon>
        <taxon>Pseudomonadati</taxon>
        <taxon>Pseudomonadota</taxon>
        <taxon>Gammaproteobacteria</taxon>
        <taxon>Orbales</taxon>
        <taxon>Orbaceae</taxon>
        <taxon>Gilliamella</taxon>
    </lineage>
</organism>
<feature type="transmembrane region" description="Helical" evidence="1">
    <location>
        <begin position="120"/>
        <end position="144"/>
    </location>
</feature>
<keyword evidence="1" id="KW-0812">Transmembrane</keyword>
<evidence type="ECO:0000313" key="3">
    <source>
        <dbReference type="Proteomes" id="UP000247483"/>
    </source>
</evidence>